<dbReference type="SUPFAM" id="SSF74788">
    <property type="entry name" value="Cullin repeat-like"/>
    <property type="match status" value="1"/>
</dbReference>
<proteinExistence type="inferred from homology"/>
<comment type="similarity">
    <text evidence="2">Belongs to the cullin family.</text>
</comment>
<dbReference type="GO" id="GO:0006511">
    <property type="term" value="P:ubiquitin-dependent protein catabolic process"/>
    <property type="evidence" value="ECO:0007669"/>
    <property type="project" value="InterPro"/>
</dbReference>
<organism evidence="6 7">
    <name type="scientific">Leptidea sinapis</name>
    <dbReference type="NCBI Taxonomy" id="189913"/>
    <lineage>
        <taxon>Eukaryota</taxon>
        <taxon>Metazoa</taxon>
        <taxon>Ecdysozoa</taxon>
        <taxon>Arthropoda</taxon>
        <taxon>Hexapoda</taxon>
        <taxon>Insecta</taxon>
        <taxon>Pterygota</taxon>
        <taxon>Neoptera</taxon>
        <taxon>Endopterygota</taxon>
        <taxon>Lepidoptera</taxon>
        <taxon>Glossata</taxon>
        <taxon>Ditrysia</taxon>
        <taxon>Papilionoidea</taxon>
        <taxon>Pieridae</taxon>
        <taxon>Dismorphiinae</taxon>
        <taxon>Leptidea</taxon>
    </lineage>
</organism>
<dbReference type="EMBL" id="FZQP02006510">
    <property type="protein sequence ID" value="VVD02976.1"/>
    <property type="molecule type" value="Genomic_DNA"/>
</dbReference>
<dbReference type="Proteomes" id="UP000324832">
    <property type="component" value="Unassembled WGS sequence"/>
</dbReference>
<dbReference type="InterPro" id="IPR045093">
    <property type="entry name" value="Cullin"/>
</dbReference>
<accession>A0A5E4QZ95</accession>
<reference evidence="6 7" key="1">
    <citation type="submission" date="2017-07" db="EMBL/GenBank/DDBJ databases">
        <authorList>
            <person name="Talla V."/>
            <person name="Backstrom N."/>
        </authorList>
    </citation>
    <scope>NUCLEOTIDE SEQUENCE [LARGE SCALE GENOMIC DNA]</scope>
</reference>
<evidence type="ECO:0000313" key="7">
    <source>
        <dbReference type="Proteomes" id="UP000324832"/>
    </source>
</evidence>
<dbReference type="Pfam" id="PF00888">
    <property type="entry name" value="Cullin"/>
    <property type="match status" value="1"/>
</dbReference>
<comment type="pathway">
    <text evidence="1">Protein modification; protein ubiquitination.</text>
</comment>
<dbReference type="GO" id="GO:0031625">
    <property type="term" value="F:ubiquitin protein ligase binding"/>
    <property type="evidence" value="ECO:0007669"/>
    <property type="project" value="InterPro"/>
</dbReference>
<dbReference type="AlphaFoldDB" id="A0A5E4QZ95"/>
<protein>
    <recommendedName>
        <fullName evidence="5">Cullin N-terminal domain-containing protein</fullName>
    </recommendedName>
</protein>
<keyword evidence="7" id="KW-1185">Reference proteome</keyword>
<evidence type="ECO:0000256" key="2">
    <source>
        <dbReference type="ARBA" id="ARBA00006019"/>
    </source>
</evidence>
<evidence type="ECO:0000259" key="5">
    <source>
        <dbReference type="Pfam" id="PF00888"/>
    </source>
</evidence>
<feature type="domain" description="Cullin N-terminal" evidence="5">
    <location>
        <begin position="5"/>
        <end position="223"/>
    </location>
</feature>
<dbReference type="InterPro" id="IPR001373">
    <property type="entry name" value="Cullin_N"/>
</dbReference>
<feature type="region of interest" description="Disordered" evidence="4">
    <location>
        <begin position="231"/>
        <end position="252"/>
    </location>
</feature>
<evidence type="ECO:0000256" key="4">
    <source>
        <dbReference type="SAM" id="MobiDB-lite"/>
    </source>
</evidence>
<evidence type="ECO:0000256" key="3">
    <source>
        <dbReference type="ARBA" id="ARBA00022786"/>
    </source>
</evidence>
<dbReference type="InterPro" id="IPR016159">
    <property type="entry name" value="Cullin_repeat-like_dom_sf"/>
</dbReference>
<dbReference type="Gene3D" id="1.20.1310.10">
    <property type="entry name" value="Cullin Repeats"/>
    <property type="match status" value="2"/>
</dbReference>
<keyword evidence="3" id="KW-0833">Ubl conjugation pathway</keyword>
<feature type="compositionally biased region" description="Basic and acidic residues" evidence="4">
    <location>
        <begin position="233"/>
        <end position="246"/>
    </location>
</feature>
<name>A0A5E4QZ95_9NEOP</name>
<evidence type="ECO:0000313" key="6">
    <source>
        <dbReference type="EMBL" id="VVD02976.1"/>
    </source>
</evidence>
<dbReference type="PANTHER" id="PTHR11932">
    <property type="entry name" value="CULLIN"/>
    <property type="match status" value="1"/>
</dbReference>
<sequence>MSSNKGIEQVYKRQHMVKQRYMDLYTHVYDYCTSVHQQSSSAAGGSRSGSNSGRSGFAGKKMIGQVPGGAQLNGSDLMGEDVLAFYTKQWEEYQFSSRVLNGVCSYLNRHWGIYEIYQLALVTWRDNLFKCLNKQVTNAVLKLIERERNGETINTRLVSGVINCYVALGLNEEEPSARGQTLAVYKETFEAIFLEDTERFYTRESTDFLRNNPVTEYMIKVTRGAASCTGIPARDDDGASREDLRPKTSGCR</sequence>
<gene>
    <name evidence="6" type="ORF">LSINAPIS_LOCUS13073</name>
</gene>
<evidence type="ECO:0000256" key="1">
    <source>
        <dbReference type="ARBA" id="ARBA00004906"/>
    </source>
</evidence>
<dbReference type="FunFam" id="1.20.1310.10:FF:000011">
    <property type="entry name" value="Cullin 1"/>
    <property type="match status" value="1"/>
</dbReference>